<proteinExistence type="predicted"/>
<reference evidence="2" key="1">
    <citation type="journal article" date="2015" name="Nature">
        <title>Complex archaea that bridge the gap between prokaryotes and eukaryotes.</title>
        <authorList>
            <person name="Spang A."/>
            <person name="Saw J.H."/>
            <person name="Jorgensen S.L."/>
            <person name="Zaremba-Niedzwiedzka K."/>
            <person name="Martijn J."/>
            <person name="Lind A.E."/>
            <person name="van Eijk R."/>
            <person name="Schleper C."/>
            <person name="Guy L."/>
            <person name="Ettema T.J."/>
        </authorList>
    </citation>
    <scope>NUCLEOTIDE SEQUENCE</scope>
</reference>
<evidence type="ECO:0000313" key="2">
    <source>
        <dbReference type="EMBL" id="KKL93380.1"/>
    </source>
</evidence>
<dbReference type="EMBL" id="LAZR01019203">
    <property type="protein sequence ID" value="KKL93380.1"/>
    <property type="molecule type" value="Genomic_DNA"/>
</dbReference>
<name>A0A0F9IHU3_9ZZZZ</name>
<feature type="region of interest" description="Disordered" evidence="1">
    <location>
        <begin position="36"/>
        <end position="107"/>
    </location>
</feature>
<feature type="compositionally biased region" description="Acidic residues" evidence="1">
    <location>
        <begin position="36"/>
        <end position="47"/>
    </location>
</feature>
<sequence>METIDEVWRRIGAAEHALLIAEDAIEVVAKQLATMEDDYPDELDESPSAEHSPSATHSATGRAASAIGEPDLLDEDARGPKDDGDPDGSWSDLAQRAADGVYNDGER</sequence>
<gene>
    <name evidence="2" type="ORF">LCGC14_1875210</name>
</gene>
<feature type="compositionally biased region" description="Polar residues" evidence="1">
    <location>
        <begin position="49"/>
        <end position="59"/>
    </location>
</feature>
<evidence type="ECO:0000256" key="1">
    <source>
        <dbReference type="SAM" id="MobiDB-lite"/>
    </source>
</evidence>
<protein>
    <submittedName>
        <fullName evidence="2">Uncharacterized protein</fullName>
    </submittedName>
</protein>
<accession>A0A0F9IHU3</accession>
<organism evidence="2">
    <name type="scientific">marine sediment metagenome</name>
    <dbReference type="NCBI Taxonomy" id="412755"/>
    <lineage>
        <taxon>unclassified sequences</taxon>
        <taxon>metagenomes</taxon>
        <taxon>ecological metagenomes</taxon>
    </lineage>
</organism>
<comment type="caution">
    <text evidence="2">The sequence shown here is derived from an EMBL/GenBank/DDBJ whole genome shotgun (WGS) entry which is preliminary data.</text>
</comment>
<dbReference type="AlphaFoldDB" id="A0A0F9IHU3"/>